<sequence>MLIETHIYERFAADLRADFGEDDQLVADMLEGETDFHEVAGVLLKAMFEADAQADANKALAQEYAARASVLSARSQHIKDKLASLMRATGLRKLPHALATVSVRAVAPSLIYDGEPSCLPEDLRREKIEADKTAIKKALEAGRTVPGARLSNGGETISIRRA</sequence>
<protein>
    <submittedName>
        <fullName evidence="1">Virus Gp157</fullName>
    </submittedName>
</protein>
<dbReference type="OrthoDB" id="7889143at2"/>
<dbReference type="Proteomes" id="UP000199377">
    <property type="component" value="Unassembled WGS sequence"/>
</dbReference>
<dbReference type="EMBL" id="FOQH01000010">
    <property type="protein sequence ID" value="SFI83733.1"/>
    <property type="molecule type" value="Genomic_DNA"/>
</dbReference>
<name>A0A1I3LG46_9RHOB</name>
<evidence type="ECO:0000313" key="2">
    <source>
        <dbReference type="Proteomes" id="UP000199377"/>
    </source>
</evidence>
<reference evidence="1 2" key="1">
    <citation type="submission" date="2016-10" db="EMBL/GenBank/DDBJ databases">
        <authorList>
            <person name="de Groot N.N."/>
        </authorList>
    </citation>
    <scope>NUCLEOTIDE SEQUENCE [LARGE SCALE GENOMIC DNA]</scope>
    <source>
        <strain evidence="1 2">CGMCC 1.11030</strain>
    </source>
</reference>
<evidence type="ECO:0000313" key="1">
    <source>
        <dbReference type="EMBL" id="SFI83733.1"/>
    </source>
</evidence>
<gene>
    <name evidence="1" type="ORF">SAMN05216258_11011</name>
</gene>
<dbReference type="RefSeq" id="WP_092863027.1">
    <property type="nucleotide sequence ID" value="NZ_FOQH01000010.1"/>
</dbReference>
<accession>A0A1I3LG46</accession>
<dbReference type="InterPro" id="IPR008840">
    <property type="entry name" value="Sipho_Gp157"/>
</dbReference>
<dbReference type="STRING" id="1114924.SAMN05216258_11011"/>
<keyword evidence="2" id="KW-1185">Reference proteome</keyword>
<proteinExistence type="predicted"/>
<dbReference type="Pfam" id="PF05565">
    <property type="entry name" value="Sipho_Gp157"/>
    <property type="match status" value="1"/>
</dbReference>
<dbReference type="AlphaFoldDB" id="A0A1I3LG46"/>
<organism evidence="1 2">
    <name type="scientific">Albimonas pacifica</name>
    <dbReference type="NCBI Taxonomy" id="1114924"/>
    <lineage>
        <taxon>Bacteria</taxon>
        <taxon>Pseudomonadati</taxon>
        <taxon>Pseudomonadota</taxon>
        <taxon>Alphaproteobacteria</taxon>
        <taxon>Rhodobacterales</taxon>
        <taxon>Paracoccaceae</taxon>
        <taxon>Albimonas</taxon>
    </lineage>
</organism>